<dbReference type="Pfam" id="PF04093">
    <property type="entry name" value="MreD"/>
    <property type="match status" value="1"/>
</dbReference>
<gene>
    <name evidence="9" type="primary">mreD</name>
    <name evidence="9" type="ORF">CCE28_02795</name>
</gene>
<name>A0A267MP50_9FIRM</name>
<accession>A0A267MP50</accession>
<evidence type="ECO:0000313" key="9">
    <source>
        <dbReference type="EMBL" id="PAB61374.1"/>
    </source>
</evidence>
<keyword evidence="5" id="KW-0133">Cell shape</keyword>
<feature type="transmembrane region" description="Helical" evidence="8">
    <location>
        <begin position="136"/>
        <end position="155"/>
    </location>
</feature>
<dbReference type="InterPro" id="IPR007227">
    <property type="entry name" value="Cell_shape_determining_MreD"/>
</dbReference>
<keyword evidence="10" id="KW-1185">Reference proteome</keyword>
<dbReference type="AlphaFoldDB" id="A0A267MP50"/>
<proteinExistence type="inferred from homology"/>
<evidence type="ECO:0000256" key="8">
    <source>
        <dbReference type="SAM" id="Phobius"/>
    </source>
</evidence>
<evidence type="ECO:0000256" key="1">
    <source>
        <dbReference type="ARBA" id="ARBA00004651"/>
    </source>
</evidence>
<comment type="caution">
    <text evidence="9">The sequence shown here is derived from an EMBL/GenBank/DDBJ whole genome shotgun (WGS) entry which is preliminary data.</text>
</comment>
<evidence type="ECO:0000256" key="7">
    <source>
        <dbReference type="ARBA" id="ARBA00023136"/>
    </source>
</evidence>
<protein>
    <submittedName>
        <fullName evidence="9">Rod shape-determining protein MreD</fullName>
    </submittedName>
</protein>
<keyword evidence="6 8" id="KW-1133">Transmembrane helix</keyword>
<feature type="transmembrane region" description="Helical" evidence="8">
    <location>
        <begin position="29"/>
        <end position="47"/>
    </location>
</feature>
<keyword evidence="7 8" id="KW-0472">Membrane</keyword>
<sequence length="169" mass="19141">MKMAFYVTSLIVIINITLQSTLLQHFRLFGILPNTSLLIVISFALIWGNKKGAFIGVCVGLLQDILGGVLPGMNGVIYLLIGYNVGIFQRILFKDSYLAPVLFTTVSTFLYYIIYYVIGVIIGLDISFVGLFKKVIFIETVYNSLLSILIYRFIYNLTNKPFMNSKVRR</sequence>
<evidence type="ECO:0000256" key="4">
    <source>
        <dbReference type="ARBA" id="ARBA00022692"/>
    </source>
</evidence>
<comment type="similarity">
    <text evidence="2">Belongs to the MreD family.</text>
</comment>
<dbReference type="EMBL" id="NIBG01000001">
    <property type="protein sequence ID" value="PAB61374.1"/>
    <property type="molecule type" value="Genomic_DNA"/>
</dbReference>
<dbReference type="Proteomes" id="UP000216024">
    <property type="component" value="Unassembled WGS sequence"/>
</dbReference>
<evidence type="ECO:0000256" key="2">
    <source>
        <dbReference type="ARBA" id="ARBA00007776"/>
    </source>
</evidence>
<comment type="subcellular location">
    <subcellularLocation>
        <location evidence="1">Cell membrane</location>
        <topology evidence="1">Multi-pass membrane protein</topology>
    </subcellularLocation>
</comment>
<dbReference type="InterPro" id="IPR017225">
    <property type="entry name" value="Cell_shape_determin_MreD_prd"/>
</dbReference>
<organism evidence="9 10">
    <name type="scientific">Anaeromicrobium sediminis</name>
    <dbReference type="NCBI Taxonomy" id="1478221"/>
    <lineage>
        <taxon>Bacteria</taxon>
        <taxon>Bacillati</taxon>
        <taxon>Bacillota</taxon>
        <taxon>Clostridia</taxon>
        <taxon>Peptostreptococcales</taxon>
        <taxon>Thermotaleaceae</taxon>
        <taxon>Anaeromicrobium</taxon>
    </lineage>
</organism>
<dbReference type="GO" id="GO:0008360">
    <property type="term" value="P:regulation of cell shape"/>
    <property type="evidence" value="ECO:0007669"/>
    <property type="project" value="UniProtKB-KW"/>
</dbReference>
<evidence type="ECO:0000256" key="5">
    <source>
        <dbReference type="ARBA" id="ARBA00022960"/>
    </source>
</evidence>
<evidence type="ECO:0000256" key="6">
    <source>
        <dbReference type="ARBA" id="ARBA00022989"/>
    </source>
</evidence>
<evidence type="ECO:0000256" key="3">
    <source>
        <dbReference type="ARBA" id="ARBA00022475"/>
    </source>
</evidence>
<dbReference type="GO" id="GO:0005886">
    <property type="term" value="C:plasma membrane"/>
    <property type="evidence" value="ECO:0007669"/>
    <property type="project" value="UniProtKB-SubCell"/>
</dbReference>
<keyword evidence="3" id="KW-1003">Cell membrane</keyword>
<feature type="transmembrane region" description="Helical" evidence="8">
    <location>
        <begin position="54"/>
        <end position="81"/>
    </location>
</feature>
<feature type="transmembrane region" description="Helical" evidence="8">
    <location>
        <begin position="101"/>
        <end position="124"/>
    </location>
</feature>
<evidence type="ECO:0000313" key="10">
    <source>
        <dbReference type="Proteomes" id="UP000216024"/>
    </source>
</evidence>
<dbReference type="NCBIfam" id="TIGR03426">
    <property type="entry name" value="shape_MreD"/>
    <property type="match status" value="1"/>
</dbReference>
<keyword evidence="4 8" id="KW-0812">Transmembrane</keyword>
<dbReference type="PIRSF" id="PIRSF037497">
    <property type="entry name" value="MreD_Clostridium/Treponema_prd"/>
    <property type="match status" value="1"/>
</dbReference>
<reference evidence="9 10" key="1">
    <citation type="submission" date="2017-06" db="EMBL/GenBank/DDBJ databases">
        <title>Draft genome sequence of anaerobic fermentative bacterium Anaeromicrobium sediminis DY2726D isolated from West Pacific Ocean sediments.</title>
        <authorList>
            <person name="Zeng X."/>
        </authorList>
    </citation>
    <scope>NUCLEOTIDE SEQUENCE [LARGE SCALE GENOMIC DNA]</scope>
    <source>
        <strain evidence="9 10">DY2726D</strain>
    </source>
</reference>